<dbReference type="EMBL" id="RBIM01000005">
    <property type="protein sequence ID" value="RKQ96028.1"/>
    <property type="molecule type" value="Genomic_DNA"/>
</dbReference>
<dbReference type="Proteomes" id="UP000273675">
    <property type="component" value="Unassembled WGS sequence"/>
</dbReference>
<organism evidence="1 2">
    <name type="scientific">Maricaulis maris</name>
    <dbReference type="NCBI Taxonomy" id="74318"/>
    <lineage>
        <taxon>Bacteria</taxon>
        <taxon>Pseudomonadati</taxon>
        <taxon>Pseudomonadota</taxon>
        <taxon>Alphaproteobacteria</taxon>
        <taxon>Maricaulales</taxon>
        <taxon>Maricaulaceae</taxon>
        <taxon>Maricaulis</taxon>
    </lineage>
</organism>
<name>A0A495D2N1_9PROT</name>
<comment type="caution">
    <text evidence="1">The sequence shown here is derived from an EMBL/GenBank/DDBJ whole genome shotgun (WGS) entry which is preliminary data.</text>
</comment>
<accession>A0A495D2N1</accession>
<dbReference type="AlphaFoldDB" id="A0A495D2N1"/>
<gene>
    <name evidence="1" type="ORF">C7435_2278</name>
</gene>
<proteinExistence type="predicted"/>
<reference evidence="1 2" key="1">
    <citation type="submission" date="2018-10" db="EMBL/GenBank/DDBJ databases">
        <title>Genomic Encyclopedia of Type Strains, Phase IV (KMG-IV): sequencing the most valuable type-strain genomes for metagenomic binning, comparative biology and taxonomic classification.</title>
        <authorList>
            <person name="Goeker M."/>
        </authorList>
    </citation>
    <scope>NUCLEOTIDE SEQUENCE [LARGE SCALE GENOMIC DNA]</scope>
    <source>
        <strain evidence="1 2">DSM 4734</strain>
    </source>
</reference>
<protein>
    <submittedName>
        <fullName evidence="1">Uncharacterized protein</fullName>
    </submittedName>
</protein>
<sequence length="50" mass="5992">MTLTELMIETTEPRLVSAVIPRHSGRRDWLGWMVRRFAWLDGHADWNRKV</sequence>
<dbReference type="RefSeq" id="WP_170150447.1">
    <property type="nucleotide sequence ID" value="NZ_RBIM01000005.1"/>
</dbReference>
<evidence type="ECO:0000313" key="1">
    <source>
        <dbReference type="EMBL" id="RKQ96028.1"/>
    </source>
</evidence>
<evidence type="ECO:0000313" key="2">
    <source>
        <dbReference type="Proteomes" id="UP000273675"/>
    </source>
</evidence>